<proteinExistence type="inferred from homology"/>
<dbReference type="GO" id="GO:0015370">
    <property type="term" value="F:solute:sodium symporter activity"/>
    <property type="evidence" value="ECO:0007669"/>
    <property type="project" value="UniProtKB-ARBA"/>
</dbReference>
<comment type="similarity">
    <text evidence="2">Belongs to the SLC13A/DASS transporter (TC 2.A.47) family. NADC subfamily.</text>
</comment>
<keyword evidence="4" id="KW-0813">Transport</keyword>
<feature type="transmembrane region" description="Helical" evidence="11">
    <location>
        <begin position="586"/>
        <end position="606"/>
    </location>
</feature>
<protein>
    <submittedName>
        <fullName evidence="13">Solute carrier family 13 member 4 isoform X1</fullName>
    </submittedName>
</protein>
<reference evidence="13" key="1">
    <citation type="submission" date="2025-08" db="UniProtKB">
        <authorList>
            <consortium name="RefSeq"/>
        </authorList>
    </citation>
    <scope>IDENTIFICATION</scope>
</reference>
<keyword evidence="9" id="KW-0739">Sodium transport</keyword>
<dbReference type="CDD" id="cd01115">
    <property type="entry name" value="SLC13_permease"/>
    <property type="match status" value="1"/>
</dbReference>
<evidence type="ECO:0000256" key="7">
    <source>
        <dbReference type="ARBA" id="ARBA00023065"/>
    </source>
</evidence>
<feature type="transmembrane region" description="Helical" evidence="11">
    <location>
        <begin position="374"/>
        <end position="394"/>
    </location>
</feature>
<dbReference type="PANTHER" id="PTHR10283">
    <property type="entry name" value="SOLUTE CARRIER FAMILY 13 MEMBER"/>
    <property type="match status" value="1"/>
</dbReference>
<gene>
    <name evidence="13" type="primary">Slc13a4</name>
</gene>
<evidence type="ECO:0000256" key="10">
    <source>
        <dbReference type="SAM" id="MobiDB-lite"/>
    </source>
</evidence>
<keyword evidence="3 11" id="KW-0812">Transmembrane</keyword>
<feature type="transmembrane region" description="Helical" evidence="11">
    <location>
        <begin position="546"/>
        <end position="565"/>
    </location>
</feature>
<name>A0A6P5PUW5_MUSCR</name>
<keyword evidence="12" id="KW-1185">Reference proteome</keyword>
<evidence type="ECO:0000313" key="12">
    <source>
        <dbReference type="Proteomes" id="UP000515126"/>
    </source>
</evidence>
<dbReference type="CTD" id="26266"/>
<evidence type="ECO:0000313" key="13">
    <source>
        <dbReference type="RefSeq" id="XP_021020582.1"/>
    </source>
</evidence>
<evidence type="ECO:0000256" key="5">
    <source>
        <dbReference type="ARBA" id="ARBA00022989"/>
    </source>
</evidence>
<feature type="transmembrane region" description="Helical" evidence="11">
    <location>
        <begin position="45"/>
        <end position="69"/>
    </location>
</feature>
<keyword evidence="5 11" id="KW-1133">Transmembrane helix</keyword>
<evidence type="ECO:0000256" key="4">
    <source>
        <dbReference type="ARBA" id="ARBA00022847"/>
    </source>
</evidence>
<evidence type="ECO:0000256" key="2">
    <source>
        <dbReference type="ARBA" id="ARBA00006772"/>
    </source>
</evidence>
<dbReference type="Pfam" id="PF00939">
    <property type="entry name" value="Na_sulph_symp"/>
    <property type="match status" value="1"/>
</dbReference>
<comment type="subcellular location">
    <subcellularLocation>
        <location evidence="1">Membrane</location>
        <topology evidence="1">Multi-pass membrane protein</topology>
    </subcellularLocation>
</comment>
<dbReference type="Proteomes" id="UP000515126">
    <property type="component" value="Chromosome 6"/>
</dbReference>
<sequence length="628" mass="69416">MGLLQGLLQARKLLLVICVPLLLLPLPTIYPTSEAACAYVLLVTAVYWVSEAVPLGAAALVPAFLYPFFGVLRSSEVAAEYFKNTTLLLVGVICVAAAVEKWNLHKRIALRMVLMAGAKPGMLLLCFMCCTTMLSMWLSNTSTTAMVMPIVEAVLQELINAEEEQLTAGNSSTEEAELMGLDVNNRQTSMELIFVNEDTSAADFTSLMQNKNLNGVPMVTKSIKTANQQQEKKQQPSQEKPGVPTPSSKNQELNKKKYRSHHDQMICKCLSLSISYAATIGGLTTIIGTSTSLIFLEHFNNQYPAAEVVNFGTWFLFSFPISLIMLVVSWFWMHWLFLGCNFKETCSLSKKKKTRREELSEKRIREEYEKLGDISYPEMVTAFFFILMTVLWFTREPGFVPGWDSFFEKKGYRTDATVSVFLGFLLFLIPAKKPCFGKKSDGTGQEASKGIEPIITWKDFQKTMPWEIVILVGGGYALASGSKSSGLSTWIGHQMLSLSSLPPWAITLLACVLVSIVTEFVSNPATITIFLPILCTLSETLHINPLYTLVPVTMSISFAVMLPVGNPPNAIVFSYGHCQIKDMVKAGLGVNVIGLVIVMVAINTWGVSLFHLDAFPAWAKVSNITDQT</sequence>
<evidence type="ECO:0000256" key="8">
    <source>
        <dbReference type="ARBA" id="ARBA00023136"/>
    </source>
</evidence>
<evidence type="ECO:0000256" key="6">
    <source>
        <dbReference type="ARBA" id="ARBA00023053"/>
    </source>
</evidence>
<organism evidence="12 13">
    <name type="scientific">Mus caroli</name>
    <name type="common">Ryukyu mouse</name>
    <name type="synonym">Ricefield mouse</name>
    <dbReference type="NCBI Taxonomy" id="10089"/>
    <lineage>
        <taxon>Eukaryota</taxon>
        <taxon>Metazoa</taxon>
        <taxon>Chordata</taxon>
        <taxon>Craniata</taxon>
        <taxon>Vertebrata</taxon>
        <taxon>Euteleostomi</taxon>
        <taxon>Mammalia</taxon>
        <taxon>Eutheria</taxon>
        <taxon>Euarchontoglires</taxon>
        <taxon>Glires</taxon>
        <taxon>Rodentia</taxon>
        <taxon>Myomorpha</taxon>
        <taxon>Muroidea</taxon>
        <taxon>Muridae</taxon>
        <taxon>Murinae</taxon>
        <taxon>Mus</taxon>
        <taxon>Mus</taxon>
    </lineage>
</organism>
<evidence type="ECO:0000256" key="11">
    <source>
        <dbReference type="SAM" id="Phobius"/>
    </source>
</evidence>
<dbReference type="RefSeq" id="XP_021020582.1">
    <property type="nucleotide sequence ID" value="XM_021164923.1"/>
</dbReference>
<feature type="transmembrane region" description="Helical" evidence="11">
    <location>
        <begin position="314"/>
        <end position="333"/>
    </location>
</feature>
<keyword evidence="4" id="KW-0769">Symport</keyword>
<dbReference type="GO" id="GO:0005886">
    <property type="term" value="C:plasma membrane"/>
    <property type="evidence" value="ECO:0007669"/>
    <property type="project" value="TreeGrafter"/>
</dbReference>
<keyword evidence="7" id="KW-0406">Ion transport</keyword>
<feature type="transmembrane region" description="Helical" evidence="11">
    <location>
        <begin position="265"/>
        <end position="294"/>
    </location>
</feature>
<keyword evidence="6" id="KW-0915">Sodium</keyword>
<evidence type="ECO:0000256" key="3">
    <source>
        <dbReference type="ARBA" id="ARBA00022692"/>
    </source>
</evidence>
<dbReference type="PANTHER" id="PTHR10283:SF63">
    <property type="entry name" value="SOLUTE CARRIER FAMILY 13 MEMBER 4"/>
    <property type="match status" value="1"/>
</dbReference>
<feature type="transmembrane region" description="Helical" evidence="11">
    <location>
        <begin position="81"/>
        <end position="99"/>
    </location>
</feature>
<dbReference type="InterPro" id="IPR001898">
    <property type="entry name" value="SLC13A/DASS"/>
</dbReference>
<evidence type="ECO:0000256" key="9">
    <source>
        <dbReference type="ARBA" id="ARBA00023201"/>
    </source>
</evidence>
<feature type="transmembrane region" description="Helical" evidence="11">
    <location>
        <begin position="504"/>
        <end position="534"/>
    </location>
</feature>
<dbReference type="KEGG" id="mcal:110296293"/>
<feature type="transmembrane region" description="Helical" evidence="11">
    <location>
        <begin position="119"/>
        <end position="138"/>
    </location>
</feature>
<dbReference type="GeneID" id="110296293"/>
<evidence type="ECO:0000256" key="1">
    <source>
        <dbReference type="ARBA" id="ARBA00004141"/>
    </source>
</evidence>
<dbReference type="AlphaFoldDB" id="A0A6P5PUW5"/>
<accession>A0A6P5PUW5</accession>
<feature type="region of interest" description="Disordered" evidence="10">
    <location>
        <begin position="224"/>
        <end position="255"/>
    </location>
</feature>
<feature type="transmembrane region" description="Helical" evidence="11">
    <location>
        <begin position="414"/>
        <end position="431"/>
    </location>
</feature>
<keyword evidence="8 11" id="KW-0472">Membrane</keyword>